<dbReference type="EMBL" id="GBXM01031192">
    <property type="protein sequence ID" value="JAH77385.1"/>
    <property type="molecule type" value="Transcribed_RNA"/>
</dbReference>
<reference evidence="1" key="1">
    <citation type="submission" date="2014-11" db="EMBL/GenBank/DDBJ databases">
        <authorList>
            <person name="Amaro Gonzalez C."/>
        </authorList>
    </citation>
    <scope>NUCLEOTIDE SEQUENCE</scope>
</reference>
<reference evidence="1" key="2">
    <citation type="journal article" date="2015" name="Fish Shellfish Immunol.">
        <title>Early steps in the European eel (Anguilla anguilla)-Vibrio vulnificus interaction in the gills: Role of the RtxA13 toxin.</title>
        <authorList>
            <person name="Callol A."/>
            <person name="Pajuelo D."/>
            <person name="Ebbesson L."/>
            <person name="Teles M."/>
            <person name="MacKenzie S."/>
            <person name="Amaro C."/>
        </authorList>
    </citation>
    <scope>NUCLEOTIDE SEQUENCE</scope>
</reference>
<proteinExistence type="predicted"/>
<evidence type="ECO:0000313" key="1">
    <source>
        <dbReference type="EMBL" id="JAH77385.1"/>
    </source>
</evidence>
<dbReference type="AlphaFoldDB" id="A0A0E9VJ05"/>
<protein>
    <submittedName>
        <fullName evidence="1">Uncharacterized protein</fullName>
    </submittedName>
</protein>
<organism evidence="1">
    <name type="scientific">Anguilla anguilla</name>
    <name type="common">European freshwater eel</name>
    <name type="synonym">Muraena anguilla</name>
    <dbReference type="NCBI Taxonomy" id="7936"/>
    <lineage>
        <taxon>Eukaryota</taxon>
        <taxon>Metazoa</taxon>
        <taxon>Chordata</taxon>
        <taxon>Craniata</taxon>
        <taxon>Vertebrata</taxon>
        <taxon>Euteleostomi</taxon>
        <taxon>Actinopterygii</taxon>
        <taxon>Neopterygii</taxon>
        <taxon>Teleostei</taxon>
        <taxon>Anguilliformes</taxon>
        <taxon>Anguillidae</taxon>
        <taxon>Anguilla</taxon>
    </lineage>
</organism>
<accession>A0A0E9VJ05</accession>
<sequence length="30" mass="3232">MYEVGHSNTRAATFGEVAAMGFIPFAGGWR</sequence>
<name>A0A0E9VJ05_ANGAN</name>